<organism evidence="3 4">
    <name type="scientific">Modicisalibacter xianhensis</name>
    <dbReference type="NCBI Taxonomy" id="442341"/>
    <lineage>
        <taxon>Bacteria</taxon>
        <taxon>Pseudomonadati</taxon>
        <taxon>Pseudomonadota</taxon>
        <taxon>Gammaproteobacteria</taxon>
        <taxon>Oceanospirillales</taxon>
        <taxon>Halomonadaceae</taxon>
        <taxon>Modicisalibacter</taxon>
    </lineage>
</organism>
<evidence type="ECO:0000313" key="4">
    <source>
        <dbReference type="Proteomes" id="UP000199040"/>
    </source>
</evidence>
<dbReference type="InterPro" id="IPR046741">
    <property type="entry name" value="DUF6791"/>
</dbReference>
<evidence type="ECO:0000313" key="3">
    <source>
        <dbReference type="EMBL" id="SFH58305.1"/>
    </source>
</evidence>
<dbReference type="RefSeq" id="WP_218155382.1">
    <property type="nucleotide sequence ID" value="NZ_FOPY01000006.1"/>
</dbReference>
<accession>A0A1I3B7L3</accession>
<dbReference type="SUPFAM" id="SSF69572">
    <property type="entry name" value="Activating enzymes of the ubiquitin-like proteins"/>
    <property type="match status" value="1"/>
</dbReference>
<dbReference type="Pfam" id="PF00899">
    <property type="entry name" value="ThiF"/>
    <property type="match status" value="1"/>
</dbReference>
<evidence type="ECO:0000259" key="2">
    <source>
        <dbReference type="Pfam" id="PF20590"/>
    </source>
</evidence>
<reference evidence="3 4" key="1">
    <citation type="submission" date="2016-10" db="EMBL/GenBank/DDBJ databases">
        <authorList>
            <person name="de Groot N.N."/>
        </authorList>
    </citation>
    <scope>NUCLEOTIDE SEQUENCE [LARGE SCALE GENOMIC DNA]</scope>
    <source>
        <strain evidence="3 4">CGMCC 1.6848</strain>
    </source>
</reference>
<protein>
    <submittedName>
        <fullName evidence="3">ThiF family protein</fullName>
    </submittedName>
</protein>
<sequence length="404" mass="44826">MASSSMSQKLISRNPDLSKLQNDGYEVECRDGYLIVHSVPYVNSSGVIDRADLVSALELRGEQTCSPVRDHQVWFTGSLPYTNQGQPVSGLGGQGEIRQTLTEGVEARYRFSNKPTSGYQDFFQKMSRYVLLLSRYAMAIDPGITAKTFKPIPETEESSPFRYIDSASSRAGITAVSQKLAMDKVAIIGLGGTGSYILDLLAKTPVREIHLFDGDDFQQHNAFRAPGAASIEKLQSQPSKVSYFSDIYGHMRSGLVPHHQFIDETTVTELSEFNFVFICVDKPSVRKVVVDFLVDKEIPYIDVGMEVTLVDESSTLVGTCRTTLGTASKSDHISKYASLAGTGADDLYRSNIQVADLNALNATLAVIKWKKHCGFYQDCYREHQSCYSLNTHQLTRDELFKEVS</sequence>
<dbReference type="GO" id="GO:0008641">
    <property type="term" value="F:ubiquitin-like modifier activating enzyme activity"/>
    <property type="evidence" value="ECO:0007669"/>
    <property type="project" value="InterPro"/>
</dbReference>
<keyword evidence="4" id="KW-1185">Reference proteome</keyword>
<dbReference type="NCBIfam" id="NF004805">
    <property type="entry name" value="PRK06153.1-4"/>
    <property type="match status" value="1"/>
</dbReference>
<evidence type="ECO:0000259" key="1">
    <source>
        <dbReference type="Pfam" id="PF00899"/>
    </source>
</evidence>
<dbReference type="CDD" id="cd01483">
    <property type="entry name" value="E1_enzyme_family"/>
    <property type="match status" value="1"/>
</dbReference>
<dbReference type="InterPro" id="IPR000594">
    <property type="entry name" value="ThiF_NAD_FAD-bd"/>
</dbReference>
<dbReference type="STRING" id="442341.SAMN04487959_10633"/>
<name>A0A1I3B7L3_9GAMM</name>
<dbReference type="Proteomes" id="UP000199040">
    <property type="component" value="Unassembled WGS sequence"/>
</dbReference>
<feature type="domain" description="DUF6791" evidence="2">
    <location>
        <begin position="15"/>
        <end position="166"/>
    </location>
</feature>
<dbReference type="EMBL" id="FOPY01000006">
    <property type="protein sequence ID" value="SFH58305.1"/>
    <property type="molecule type" value="Genomic_DNA"/>
</dbReference>
<dbReference type="AlphaFoldDB" id="A0A1I3B7L3"/>
<dbReference type="Pfam" id="PF20590">
    <property type="entry name" value="DUF6791"/>
    <property type="match status" value="1"/>
</dbReference>
<gene>
    <name evidence="3" type="ORF">SAMN04487959_10633</name>
</gene>
<dbReference type="Gene3D" id="3.40.50.720">
    <property type="entry name" value="NAD(P)-binding Rossmann-like Domain"/>
    <property type="match status" value="1"/>
</dbReference>
<dbReference type="NCBIfam" id="NF004804">
    <property type="entry name" value="PRK06153.1-3"/>
    <property type="match status" value="1"/>
</dbReference>
<feature type="domain" description="THIF-type NAD/FAD binding fold" evidence="1">
    <location>
        <begin position="177"/>
        <end position="305"/>
    </location>
</feature>
<dbReference type="InterPro" id="IPR035985">
    <property type="entry name" value="Ubiquitin-activating_enz"/>
</dbReference>
<proteinExistence type="predicted"/>